<dbReference type="AlphaFoldDB" id="A0A6A6NWZ8"/>
<sequence length="150" mass="17481">MCGFPVLGCRLRPQRHAYLWNSHTKRQLANKNVFVSTAKPRPSIHDTHDNMPLVYHQRLDICAVNLTWRRAKTRYKRNGKHEHRHGSSRARHEEGEDNTTGNLTIATVRPPHAPPAWWACNTRRRLPASHCLPPRTSARQRDGRVRRRPP</sequence>
<evidence type="ECO:0000313" key="2">
    <source>
        <dbReference type="EMBL" id="KAF2456229.1"/>
    </source>
</evidence>
<feature type="region of interest" description="Disordered" evidence="1">
    <location>
        <begin position="76"/>
        <end position="108"/>
    </location>
</feature>
<organism evidence="2 3">
    <name type="scientific">Lineolata rhizophorae</name>
    <dbReference type="NCBI Taxonomy" id="578093"/>
    <lineage>
        <taxon>Eukaryota</taxon>
        <taxon>Fungi</taxon>
        <taxon>Dikarya</taxon>
        <taxon>Ascomycota</taxon>
        <taxon>Pezizomycotina</taxon>
        <taxon>Dothideomycetes</taxon>
        <taxon>Dothideomycetes incertae sedis</taxon>
        <taxon>Lineolatales</taxon>
        <taxon>Lineolataceae</taxon>
        <taxon>Lineolata</taxon>
    </lineage>
</organism>
<dbReference type="EMBL" id="MU001684">
    <property type="protein sequence ID" value="KAF2456229.1"/>
    <property type="molecule type" value="Genomic_DNA"/>
</dbReference>
<evidence type="ECO:0000313" key="3">
    <source>
        <dbReference type="Proteomes" id="UP000799766"/>
    </source>
</evidence>
<proteinExistence type="predicted"/>
<accession>A0A6A6NWZ8</accession>
<keyword evidence="3" id="KW-1185">Reference proteome</keyword>
<name>A0A6A6NWZ8_9PEZI</name>
<feature type="region of interest" description="Disordered" evidence="1">
    <location>
        <begin position="128"/>
        <end position="150"/>
    </location>
</feature>
<dbReference type="Proteomes" id="UP000799766">
    <property type="component" value="Unassembled WGS sequence"/>
</dbReference>
<gene>
    <name evidence="2" type="ORF">BDY21DRAFT_348306</name>
</gene>
<protein>
    <submittedName>
        <fullName evidence="2">Uncharacterized protein</fullName>
    </submittedName>
</protein>
<reference evidence="2" key="1">
    <citation type="journal article" date="2020" name="Stud. Mycol.">
        <title>101 Dothideomycetes genomes: a test case for predicting lifestyles and emergence of pathogens.</title>
        <authorList>
            <person name="Haridas S."/>
            <person name="Albert R."/>
            <person name="Binder M."/>
            <person name="Bloem J."/>
            <person name="Labutti K."/>
            <person name="Salamov A."/>
            <person name="Andreopoulos B."/>
            <person name="Baker S."/>
            <person name="Barry K."/>
            <person name="Bills G."/>
            <person name="Bluhm B."/>
            <person name="Cannon C."/>
            <person name="Castanera R."/>
            <person name="Culley D."/>
            <person name="Daum C."/>
            <person name="Ezra D."/>
            <person name="Gonzalez J."/>
            <person name="Henrissat B."/>
            <person name="Kuo A."/>
            <person name="Liang C."/>
            <person name="Lipzen A."/>
            <person name="Lutzoni F."/>
            <person name="Magnuson J."/>
            <person name="Mondo S."/>
            <person name="Nolan M."/>
            <person name="Ohm R."/>
            <person name="Pangilinan J."/>
            <person name="Park H.-J."/>
            <person name="Ramirez L."/>
            <person name="Alfaro M."/>
            <person name="Sun H."/>
            <person name="Tritt A."/>
            <person name="Yoshinaga Y."/>
            <person name="Zwiers L.-H."/>
            <person name="Turgeon B."/>
            <person name="Goodwin S."/>
            <person name="Spatafora J."/>
            <person name="Crous P."/>
            <person name="Grigoriev I."/>
        </authorList>
    </citation>
    <scope>NUCLEOTIDE SEQUENCE</scope>
    <source>
        <strain evidence="2">ATCC 16933</strain>
    </source>
</reference>
<evidence type="ECO:0000256" key="1">
    <source>
        <dbReference type="SAM" id="MobiDB-lite"/>
    </source>
</evidence>
<feature type="compositionally biased region" description="Basic residues" evidence="1">
    <location>
        <begin position="76"/>
        <end position="89"/>
    </location>
</feature>